<comment type="caution">
    <text evidence="1">The sequence shown here is derived from an EMBL/GenBank/DDBJ whole genome shotgun (WGS) entry which is preliminary data.</text>
</comment>
<accession>A0ABT1J5F1</accession>
<gene>
    <name evidence="1" type="ORF">FHR36_005823</name>
</gene>
<dbReference type="Proteomes" id="UP001206483">
    <property type="component" value="Unassembled WGS sequence"/>
</dbReference>
<evidence type="ECO:0000313" key="2">
    <source>
        <dbReference type="Proteomes" id="UP001206483"/>
    </source>
</evidence>
<dbReference type="InterPro" id="IPR009959">
    <property type="entry name" value="Cyclase_SnoaL-like"/>
</dbReference>
<proteinExistence type="predicted"/>
<protein>
    <submittedName>
        <fullName evidence="1">Steroid delta-isomerase-like uncharacterized protein</fullName>
    </submittedName>
</protein>
<dbReference type="RefSeq" id="WP_253801860.1">
    <property type="nucleotide sequence ID" value="NZ_BAAAUB010000082.1"/>
</dbReference>
<dbReference type="InterPro" id="IPR032710">
    <property type="entry name" value="NTF2-like_dom_sf"/>
</dbReference>
<reference evidence="1 2" key="1">
    <citation type="submission" date="2022-06" db="EMBL/GenBank/DDBJ databases">
        <title>Sequencing the genomes of 1000 actinobacteria strains.</title>
        <authorList>
            <person name="Klenk H.-P."/>
        </authorList>
    </citation>
    <scope>NUCLEOTIDE SEQUENCE [LARGE SCALE GENOMIC DNA]</scope>
    <source>
        <strain evidence="1 2">DSM 41656</strain>
    </source>
</reference>
<sequence length="230" mass="26638">MTFVQIVDCKTDQVDALNSLMDTWVEQTKGRRTAARSIVGTDRENLRHVVEIVEFPSYEEAMRNSDLPETDRVFREMVALCDEPPTFTNLDVVRDEQLNKLLATRFFEIANGPDEAGLDEFVAEDYRDHDPAAPRQSASREDLRRVMRMWKTGFDFRMTVEHMMADGDTVCCRWSMTGKHTGEFMDLLATDKVVEMTGITTMRFQDGMLREAWWQYDNAGLMKQLGLIRM</sequence>
<dbReference type="Gene3D" id="3.10.450.50">
    <property type="match status" value="1"/>
</dbReference>
<dbReference type="PANTHER" id="PTHR38436">
    <property type="entry name" value="POLYKETIDE CYCLASE SNOAL-LIKE DOMAIN"/>
    <property type="match status" value="1"/>
</dbReference>
<evidence type="ECO:0000313" key="1">
    <source>
        <dbReference type="EMBL" id="MCP2312657.1"/>
    </source>
</evidence>
<keyword evidence="2" id="KW-1185">Reference proteome</keyword>
<organism evidence="1 2">
    <name type="scientific">Kitasatospora paracochleata</name>
    <dbReference type="NCBI Taxonomy" id="58354"/>
    <lineage>
        <taxon>Bacteria</taxon>
        <taxon>Bacillati</taxon>
        <taxon>Actinomycetota</taxon>
        <taxon>Actinomycetes</taxon>
        <taxon>Kitasatosporales</taxon>
        <taxon>Streptomycetaceae</taxon>
        <taxon>Kitasatospora</taxon>
    </lineage>
</organism>
<dbReference type="EMBL" id="JAMZDX010000005">
    <property type="protein sequence ID" value="MCP2312657.1"/>
    <property type="molecule type" value="Genomic_DNA"/>
</dbReference>
<dbReference type="Pfam" id="PF07366">
    <property type="entry name" value="SnoaL"/>
    <property type="match status" value="1"/>
</dbReference>
<dbReference type="PANTHER" id="PTHR38436:SF1">
    <property type="entry name" value="ESTER CYCLASE"/>
    <property type="match status" value="1"/>
</dbReference>
<dbReference type="SUPFAM" id="SSF54427">
    <property type="entry name" value="NTF2-like"/>
    <property type="match status" value="1"/>
</dbReference>
<name>A0ABT1J5F1_9ACTN</name>